<evidence type="ECO:0000256" key="2">
    <source>
        <dbReference type="SAM" id="Phobius"/>
    </source>
</evidence>
<protein>
    <submittedName>
        <fullName evidence="3">Uncharacterized protein</fullName>
    </submittedName>
</protein>
<dbReference type="AlphaFoldDB" id="A0A210QNL4"/>
<keyword evidence="4" id="KW-1185">Reference proteome</keyword>
<dbReference type="Proteomes" id="UP000242188">
    <property type="component" value="Unassembled WGS sequence"/>
</dbReference>
<keyword evidence="2" id="KW-0472">Membrane</keyword>
<evidence type="ECO:0000313" key="4">
    <source>
        <dbReference type="Proteomes" id="UP000242188"/>
    </source>
</evidence>
<dbReference type="EMBL" id="NEDP02002660">
    <property type="protein sequence ID" value="OWF50329.1"/>
    <property type="molecule type" value="Genomic_DNA"/>
</dbReference>
<gene>
    <name evidence="3" type="ORF">KP79_PYT10570</name>
</gene>
<reference evidence="3 4" key="1">
    <citation type="journal article" date="2017" name="Nat. Ecol. Evol.">
        <title>Scallop genome provides insights into evolution of bilaterian karyotype and development.</title>
        <authorList>
            <person name="Wang S."/>
            <person name="Zhang J."/>
            <person name="Jiao W."/>
            <person name="Li J."/>
            <person name="Xun X."/>
            <person name="Sun Y."/>
            <person name="Guo X."/>
            <person name="Huan P."/>
            <person name="Dong B."/>
            <person name="Zhang L."/>
            <person name="Hu X."/>
            <person name="Sun X."/>
            <person name="Wang J."/>
            <person name="Zhao C."/>
            <person name="Wang Y."/>
            <person name="Wang D."/>
            <person name="Huang X."/>
            <person name="Wang R."/>
            <person name="Lv J."/>
            <person name="Li Y."/>
            <person name="Zhang Z."/>
            <person name="Liu B."/>
            <person name="Lu W."/>
            <person name="Hui Y."/>
            <person name="Liang J."/>
            <person name="Zhou Z."/>
            <person name="Hou R."/>
            <person name="Li X."/>
            <person name="Liu Y."/>
            <person name="Li H."/>
            <person name="Ning X."/>
            <person name="Lin Y."/>
            <person name="Zhao L."/>
            <person name="Xing Q."/>
            <person name="Dou J."/>
            <person name="Li Y."/>
            <person name="Mao J."/>
            <person name="Guo H."/>
            <person name="Dou H."/>
            <person name="Li T."/>
            <person name="Mu C."/>
            <person name="Jiang W."/>
            <person name="Fu Q."/>
            <person name="Fu X."/>
            <person name="Miao Y."/>
            <person name="Liu J."/>
            <person name="Yu Q."/>
            <person name="Li R."/>
            <person name="Liao H."/>
            <person name="Li X."/>
            <person name="Kong Y."/>
            <person name="Jiang Z."/>
            <person name="Chourrout D."/>
            <person name="Li R."/>
            <person name="Bao Z."/>
        </authorList>
    </citation>
    <scope>NUCLEOTIDE SEQUENCE [LARGE SCALE GENOMIC DNA]</scope>
    <source>
        <strain evidence="3 4">PY_sf001</strain>
    </source>
</reference>
<feature type="compositionally biased region" description="Polar residues" evidence="1">
    <location>
        <begin position="97"/>
        <end position="120"/>
    </location>
</feature>
<accession>A0A210QNL4</accession>
<sequence>MMYLGDVLLSSFKRKIWVLNTLVTMAMAAGNSTKTPKDNSQFLTDEMVTGLCMGFGFIIGLITFICIIWCLCCGSGCRKSDEKKGRVGPSPSPGRTAPSTRSTTANTYSTGEGRSQSGRS</sequence>
<name>A0A210QNL4_MIZYE</name>
<dbReference type="OrthoDB" id="10320397at2759"/>
<keyword evidence="2" id="KW-0812">Transmembrane</keyword>
<organism evidence="3 4">
    <name type="scientific">Mizuhopecten yessoensis</name>
    <name type="common">Japanese scallop</name>
    <name type="synonym">Patinopecten yessoensis</name>
    <dbReference type="NCBI Taxonomy" id="6573"/>
    <lineage>
        <taxon>Eukaryota</taxon>
        <taxon>Metazoa</taxon>
        <taxon>Spiralia</taxon>
        <taxon>Lophotrochozoa</taxon>
        <taxon>Mollusca</taxon>
        <taxon>Bivalvia</taxon>
        <taxon>Autobranchia</taxon>
        <taxon>Pteriomorphia</taxon>
        <taxon>Pectinida</taxon>
        <taxon>Pectinoidea</taxon>
        <taxon>Pectinidae</taxon>
        <taxon>Mizuhopecten</taxon>
    </lineage>
</organism>
<evidence type="ECO:0000313" key="3">
    <source>
        <dbReference type="EMBL" id="OWF50329.1"/>
    </source>
</evidence>
<keyword evidence="2" id="KW-1133">Transmembrane helix</keyword>
<feature type="region of interest" description="Disordered" evidence="1">
    <location>
        <begin position="78"/>
        <end position="120"/>
    </location>
</feature>
<comment type="caution">
    <text evidence="3">The sequence shown here is derived from an EMBL/GenBank/DDBJ whole genome shotgun (WGS) entry which is preliminary data.</text>
</comment>
<proteinExistence type="predicted"/>
<evidence type="ECO:0000256" key="1">
    <source>
        <dbReference type="SAM" id="MobiDB-lite"/>
    </source>
</evidence>
<feature type="transmembrane region" description="Helical" evidence="2">
    <location>
        <begin position="47"/>
        <end position="74"/>
    </location>
</feature>